<dbReference type="AlphaFoldDB" id="A0A9J5Z3M2"/>
<reference evidence="1 2" key="1">
    <citation type="submission" date="2020-09" db="EMBL/GenBank/DDBJ databases">
        <title>De no assembly of potato wild relative species, Solanum commersonii.</title>
        <authorList>
            <person name="Cho K."/>
        </authorList>
    </citation>
    <scope>NUCLEOTIDE SEQUENCE [LARGE SCALE GENOMIC DNA]</scope>
    <source>
        <strain evidence="1">LZ3.2</strain>
        <tissue evidence="1">Leaf</tissue>
    </source>
</reference>
<organism evidence="1 2">
    <name type="scientific">Solanum commersonii</name>
    <name type="common">Commerson's wild potato</name>
    <name type="synonym">Commerson's nightshade</name>
    <dbReference type="NCBI Taxonomy" id="4109"/>
    <lineage>
        <taxon>Eukaryota</taxon>
        <taxon>Viridiplantae</taxon>
        <taxon>Streptophyta</taxon>
        <taxon>Embryophyta</taxon>
        <taxon>Tracheophyta</taxon>
        <taxon>Spermatophyta</taxon>
        <taxon>Magnoliopsida</taxon>
        <taxon>eudicotyledons</taxon>
        <taxon>Gunneridae</taxon>
        <taxon>Pentapetalae</taxon>
        <taxon>asterids</taxon>
        <taxon>lamiids</taxon>
        <taxon>Solanales</taxon>
        <taxon>Solanaceae</taxon>
        <taxon>Solanoideae</taxon>
        <taxon>Solaneae</taxon>
        <taxon>Solanum</taxon>
    </lineage>
</organism>
<accession>A0A9J5Z3M2</accession>
<name>A0A9J5Z3M2_SOLCO</name>
<sequence>MENGDSNFSNTDDALIFGSADISVGNASMISGPNISPPPAVEIVVLRGDFGDEME</sequence>
<evidence type="ECO:0000313" key="2">
    <source>
        <dbReference type="Proteomes" id="UP000824120"/>
    </source>
</evidence>
<dbReference type="Proteomes" id="UP000824120">
    <property type="component" value="Chromosome 5"/>
</dbReference>
<protein>
    <submittedName>
        <fullName evidence="1">Uncharacterized protein</fullName>
    </submittedName>
</protein>
<keyword evidence="2" id="KW-1185">Reference proteome</keyword>
<gene>
    <name evidence="1" type="ORF">H5410_028774</name>
</gene>
<dbReference type="EMBL" id="JACXVP010000005">
    <property type="protein sequence ID" value="KAG5607282.1"/>
    <property type="molecule type" value="Genomic_DNA"/>
</dbReference>
<comment type="caution">
    <text evidence="1">The sequence shown here is derived from an EMBL/GenBank/DDBJ whole genome shotgun (WGS) entry which is preliminary data.</text>
</comment>
<evidence type="ECO:0000313" key="1">
    <source>
        <dbReference type="EMBL" id="KAG5607282.1"/>
    </source>
</evidence>
<proteinExistence type="predicted"/>